<evidence type="ECO:0000256" key="1">
    <source>
        <dbReference type="ARBA" id="ARBA00023242"/>
    </source>
</evidence>
<dbReference type="PANTHER" id="PTHR47784:SF5">
    <property type="entry name" value="STEROL UPTAKE CONTROL PROTEIN 2"/>
    <property type="match status" value="1"/>
</dbReference>
<dbReference type="InterPro" id="IPR021858">
    <property type="entry name" value="Fun_TF"/>
</dbReference>
<evidence type="ECO:0000313" key="5">
    <source>
        <dbReference type="Proteomes" id="UP000054321"/>
    </source>
</evidence>
<dbReference type="STRING" id="913774.A0A0C3CLZ5"/>
<sequence>MFSRQAHRKSRKGCLPCKRRHVKCGEEHPHCQNCIDYDLQCEYRAAPPSVFSRSSLSPSSTQRFPTLESSYPQPLLLGLTSATESSQTSPCNAGKLNIADLELLHHFSTVTYITMSNVADEQNTWQSTMVRIGFKYPFLLHGLLAFSALHLGYLNPVQSLSYLLTASSHQDRAISQFREIFTSVSPSNFDPILAFSCLLPLHSLANTTTSRLRKHISDQETLSSFLGSVRLLRGVNNFVPYRWQIPSSSCMICLAQVALRNLPEALTYPGIEALDRLQDMCSSLLNTSSGGAPAPHIFMDAIALLRKTFARLATKTAFEQFTVGIILLWMYDLSEEFISLLSSSNAMGLTILAHYATLLYRQNHVWWIEGLGSTLIGAISAILGEEWADILAWPKKVANIT</sequence>
<dbReference type="Pfam" id="PF00172">
    <property type="entry name" value="Zn_clus"/>
    <property type="match status" value="1"/>
</dbReference>
<dbReference type="PROSITE" id="PS00463">
    <property type="entry name" value="ZN2_CY6_FUNGAL_1"/>
    <property type="match status" value="1"/>
</dbReference>
<dbReference type="GO" id="GO:0001228">
    <property type="term" value="F:DNA-binding transcription activator activity, RNA polymerase II-specific"/>
    <property type="evidence" value="ECO:0007669"/>
    <property type="project" value="TreeGrafter"/>
</dbReference>
<dbReference type="SUPFAM" id="SSF57701">
    <property type="entry name" value="Zn2/Cys6 DNA-binding domain"/>
    <property type="match status" value="1"/>
</dbReference>
<evidence type="ECO:0000259" key="3">
    <source>
        <dbReference type="PROSITE" id="PS50048"/>
    </source>
</evidence>
<dbReference type="PANTHER" id="PTHR47784">
    <property type="entry name" value="STEROL UPTAKE CONTROL PROTEIN 2"/>
    <property type="match status" value="1"/>
</dbReference>
<organism evidence="4 5">
    <name type="scientific">Oidiodendron maius (strain Zn)</name>
    <dbReference type="NCBI Taxonomy" id="913774"/>
    <lineage>
        <taxon>Eukaryota</taxon>
        <taxon>Fungi</taxon>
        <taxon>Dikarya</taxon>
        <taxon>Ascomycota</taxon>
        <taxon>Pezizomycotina</taxon>
        <taxon>Leotiomycetes</taxon>
        <taxon>Leotiomycetes incertae sedis</taxon>
        <taxon>Myxotrichaceae</taxon>
        <taxon>Oidiodendron</taxon>
    </lineage>
</organism>
<dbReference type="SMART" id="SM00066">
    <property type="entry name" value="GAL4"/>
    <property type="match status" value="1"/>
</dbReference>
<accession>A0A0C3CLZ5</accession>
<dbReference type="InterPro" id="IPR053157">
    <property type="entry name" value="Sterol_Uptake_Regulator"/>
</dbReference>
<dbReference type="AlphaFoldDB" id="A0A0C3CLZ5"/>
<dbReference type="Pfam" id="PF11951">
    <property type="entry name" value="Fungal_trans_2"/>
    <property type="match status" value="1"/>
</dbReference>
<dbReference type="OrthoDB" id="5386330at2759"/>
<dbReference type="PROSITE" id="PS50048">
    <property type="entry name" value="ZN2_CY6_FUNGAL_2"/>
    <property type="match status" value="1"/>
</dbReference>
<dbReference type="CDD" id="cd00067">
    <property type="entry name" value="GAL4"/>
    <property type="match status" value="1"/>
</dbReference>
<evidence type="ECO:0000256" key="2">
    <source>
        <dbReference type="SAM" id="Phobius"/>
    </source>
</evidence>
<keyword evidence="2" id="KW-0812">Transmembrane</keyword>
<dbReference type="Gene3D" id="4.10.240.10">
    <property type="entry name" value="Zn(2)-C6 fungal-type DNA-binding domain"/>
    <property type="match status" value="1"/>
</dbReference>
<dbReference type="GO" id="GO:0008270">
    <property type="term" value="F:zinc ion binding"/>
    <property type="evidence" value="ECO:0007669"/>
    <property type="project" value="InterPro"/>
</dbReference>
<dbReference type="EMBL" id="KN832878">
    <property type="protein sequence ID" value="KIN00044.1"/>
    <property type="molecule type" value="Genomic_DNA"/>
</dbReference>
<keyword evidence="2" id="KW-0472">Membrane</keyword>
<keyword evidence="2" id="KW-1133">Transmembrane helix</keyword>
<dbReference type="InterPro" id="IPR036864">
    <property type="entry name" value="Zn2-C6_fun-type_DNA-bd_sf"/>
</dbReference>
<feature type="domain" description="Zn(2)-C6 fungal-type" evidence="3">
    <location>
        <begin position="13"/>
        <end position="43"/>
    </location>
</feature>
<keyword evidence="1" id="KW-0539">Nucleus</keyword>
<protein>
    <recommendedName>
        <fullName evidence="3">Zn(2)-C6 fungal-type domain-containing protein</fullName>
    </recommendedName>
</protein>
<reference evidence="4 5" key="1">
    <citation type="submission" date="2014-04" db="EMBL/GenBank/DDBJ databases">
        <authorList>
            <consortium name="DOE Joint Genome Institute"/>
            <person name="Kuo A."/>
            <person name="Martino E."/>
            <person name="Perotto S."/>
            <person name="Kohler A."/>
            <person name="Nagy L.G."/>
            <person name="Floudas D."/>
            <person name="Copeland A."/>
            <person name="Barry K.W."/>
            <person name="Cichocki N."/>
            <person name="Veneault-Fourrey C."/>
            <person name="LaButti K."/>
            <person name="Lindquist E.A."/>
            <person name="Lipzen A."/>
            <person name="Lundell T."/>
            <person name="Morin E."/>
            <person name="Murat C."/>
            <person name="Sun H."/>
            <person name="Tunlid A."/>
            <person name="Henrissat B."/>
            <person name="Grigoriev I.V."/>
            <person name="Hibbett D.S."/>
            <person name="Martin F."/>
            <person name="Nordberg H.P."/>
            <person name="Cantor M.N."/>
            <person name="Hua S.X."/>
        </authorList>
    </citation>
    <scope>NUCLEOTIDE SEQUENCE [LARGE SCALE GENOMIC DNA]</scope>
    <source>
        <strain evidence="4 5">Zn</strain>
    </source>
</reference>
<keyword evidence="5" id="KW-1185">Reference proteome</keyword>
<proteinExistence type="predicted"/>
<name>A0A0C3CLZ5_OIDMZ</name>
<feature type="transmembrane region" description="Helical" evidence="2">
    <location>
        <begin position="136"/>
        <end position="154"/>
    </location>
</feature>
<evidence type="ECO:0000313" key="4">
    <source>
        <dbReference type="EMBL" id="KIN00044.1"/>
    </source>
</evidence>
<dbReference type="HOGENOM" id="CLU_024934_5_2_1"/>
<dbReference type="InterPro" id="IPR001138">
    <property type="entry name" value="Zn2Cys6_DnaBD"/>
</dbReference>
<gene>
    <name evidence="4" type="ORF">OIDMADRAFT_126021</name>
</gene>
<dbReference type="FunCoup" id="A0A0C3CLZ5">
    <property type="interactions" value="316"/>
</dbReference>
<reference evidence="5" key="2">
    <citation type="submission" date="2015-01" db="EMBL/GenBank/DDBJ databases">
        <title>Evolutionary Origins and Diversification of the Mycorrhizal Mutualists.</title>
        <authorList>
            <consortium name="DOE Joint Genome Institute"/>
            <consortium name="Mycorrhizal Genomics Consortium"/>
            <person name="Kohler A."/>
            <person name="Kuo A."/>
            <person name="Nagy L.G."/>
            <person name="Floudas D."/>
            <person name="Copeland A."/>
            <person name="Barry K.W."/>
            <person name="Cichocki N."/>
            <person name="Veneault-Fourrey C."/>
            <person name="LaButti K."/>
            <person name="Lindquist E.A."/>
            <person name="Lipzen A."/>
            <person name="Lundell T."/>
            <person name="Morin E."/>
            <person name="Murat C."/>
            <person name="Riley R."/>
            <person name="Ohm R."/>
            <person name="Sun H."/>
            <person name="Tunlid A."/>
            <person name="Henrissat B."/>
            <person name="Grigoriev I.V."/>
            <person name="Hibbett D.S."/>
            <person name="Martin F."/>
        </authorList>
    </citation>
    <scope>NUCLEOTIDE SEQUENCE [LARGE SCALE GENOMIC DNA]</scope>
    <source>
        <strain evidence="5">Zn</strain>
    </source>
</reference>
<dbReference type="InParanoid" id="A0A0C3CLZ5"/>
<dbReference type="Proteomes" id="UP000054321">
    <property type="component" value="Unassembled WGS sequence"/>
</dbReference>